<feature type="chain" id="PRO_5045453529" description="Lipocalin-like domain-containing protein" evidence="2">
    <location>
        <begin position="22"/>
        <end position="157"/>
    </location>
</feature>
<evidence type="ECO:0000313" key="3">
    <source>
        <dbReference type="EMBL" id="MEQ2636841.1"/>
    </source>
</evidence>
<feature type="signal peptide" evidence="2">
    <location>
        <begin position="1"/>
        <end position="21"/>
    </location>
</feature>
<evidence type="ECO:0000313" key="4">
    <source>
        <dbReference type="Proteomes" id="UP001478817"/>
    </source>
</evidence>
<evidence type="ECO:0000256" key="2">
    <source>
        <dbReference type="SAM" id="SignalP"/>
    </source>
</evidence>
<keyword evidence="2" id="KW-0732">Signal</keyword>
<dbReference type="RefSeq" id="WP_349181197.1">
    <property type="nucleotide sequence ID" value="NZ_JBBNGS010000001.1"/>
</dbReference>
<keyword evidence="4" id="KW-1185">Reference proteome</keyword>
<reference evidence="3 4" key="1">
    <citation type="submission" date="2024-04" db="EMBL/GenBank/DDBJ databases">
        <title>Human intestinal bacterial collection.</title>
        <authorList>
            <person name="Pauvert C."/>
            <person name="Hitch T.C.A."/>
            <person name="Clavel T."/>
        </authorList>
    </citation>
    <scope>NUCLEOTIDE SEQUENCE [LARGE SCALE GENOMIC DNA]</scope>
    <source>
        <strain evidence="3 4">CLA-AA-H197</strain>
    </source>
</reference>
<evidence type="ECO:0008006" key="5">
    <source>
        <dbReference type="Google" id="ProtNLM"/>
    </source>
</evidence>
<dbReference type="Proteomes" id="UP001478817">
    <property type="component" value="Unassembled WGS sequence"/>
</dbReference>
<dbReference type="EMBL" id="JBBNGS010000001">
    <property type="protein sequence ID" value="MEQ2636841.1"/>
    <property type="molecule type" value="Genomic_DNA"/>
</dbReference>
<protein>
    <recommendedName>
        <fullName evidence="5">Lipocalin-like domain-containing protein</fullName>
    </recommendedName>
</protein>
<evidence type="ECO:0000256" key="1">
    <source>
        <dbReference type="SAM" id="MobiDB-lite"/>
    </source>
</evidence>
<proteinExistence type="predicted"/>
<accession>A0ABV1IFK7</accession>
<feature type="region of interest" description="Disordered" evidence="1">
    <location>
        <begin position="24"/>
        <end position="52"/>
    </location>
</feature>
<organism evidence="3 4">
    <name type="scientific">Paratractidigestivibacter faecalis</name>
    <dbReference type="NCBI Taxonomy" id="2292441"/>
    <lineage>
        <taxon>Bacteria</taxon>
        <taxon>Bacillati</taxon>
        <taxon>Actinomycetota</taxon>
        <taxon>Coriobacteriia</taxon>
        <taxon>Coriobacteriales</taxon>
        <taxon>Atopobiaceae</taxon>
        <taxon>Paratractidigestivibacter</taxon>
    </lineage>
</organism>
<name>A0ABV1IFK7_9ACTN</name>
<feature type="compositionally biased region" description="Low complexity" evidence="1">
    <location>
        <begin position="24"/>
        <end position="48"/>
    </location>
</feature>
<gene>
    <name evidence="3" type="ORF">AAAT05_00530</name>
</gene>
<sequence>MIKQKALVLAVAAALAMPLAACGNSGTSTTTDTKSETTTTQSSSSSSDSKTKDASYYAGQWRGSVETTGQTVYGTAGGTEQMLDVFLNEDGTAETKPCKNHEDLLTATGTWTLDGDTVNLELDGKSITMKIENDNAMSADPTQFGIDGFDSIEFALY</sequence>
<comment type="caution">
    <text evidence="3">The sequence shown here is derived from an EMBL/GenBank/DDBJ whole genome shotgun (WGS) entry which is preliminary data.</text>
</comment>